<evidence type="ECO:0000256" key="7">
    <source>
        <dbReference type="ARBA" id="ARBA00022977"/>
    </source>
</evidence>
<dbReference type="GO" id="GO:0000049">
    <property type="term" value="F:tRNA binding"/>
    <property type="evidence" value="ECO:0007669"/>
    <property type="project" value="UniProtKB-UniRule"/>
</dbReference>
<comment type="subcellular location">
    <subcellularLocation>
        <location evidence="8">Cytoplasm</location>
    </subcellularLocation>
</comment>
<evidence type="ECO:0000256" key="4">
    <source>
        <dbReference type="ARBA" id="ARBA00022741"/>
    </source>
</evidence>
<feature type="binding site" evidence="8">
    <location>
        <position position="298"/>
    </location>
    <ligand>
        <name>ATP</name>
        <dbReference type="ChEBI" id="CHEBI:30616"/>
    </ligand>
</feature>
<name>A0ABD5X8C7_9EURY</name>
<evidence type="ECO:0000256" key="5">
    <source>
        <dbReference type="ARBA" id="ARBA00022840"/>
    </source>
</evidence>
<dbReference type="RefSeq" id="WP_267639058.1">
    <property type="nucleotide sequence ID" value="NZ_JAODIY010000048.1"/>
</dbReference>
<feature type="binding site" evidence="8">
    <location>
        <begin position="194"/>
        <end position="195"/>
    </location>
    <ligand>
        <name>ATP</name>
        <dbReference type="ChEBI" id="CHEBI:30616"/>
    </ligand>
</feature>
<dbReference type="PANTHER" id="PTHR43209:SF1">
    <property type="entry name" value="TRNA SULFURTRANSFERASE"/>
    <property type="match status" value="1"/>
</dbReference>
<dbReference type="SUPFAM" id="SSF143437">
    <property type="entry name" value="THUMP domain-like"/>
    <property type="match status" value="1"/>
</dbReference>
<dbReference type="InterPro" id="IPR020536">
    <property type="entry name" value="ThiI_AANH"/>
</dbReference>
<sequence>MNPPGADTVLVRFSGEVGVKSRSVQHRMERQLRQNLKQMLARHDLDVSIEAEHARLYVHTTPEEVDAVAEVTARVFGVTSVSSVREIDPTLDAIRDLLAETAREHYESGTFAVRARRAGNEEDHPFSSTDIEREGGAAVFEAAQASDIEPEVDLDDPDLTFRVECRPERAFVYVGIQSGAGGLPLGTQQPVVALMSGGIDSPVAAWHLMKRGCPVVPVYVNLGRFGGVDHRARAEEITQQLTTYTPDGFTMWVVPGGDGLEQIAEETERYQMLLTRRYMLRIAELIAEQTGAVGIVTGESIGQKSSQTSAAIRVTDAVTDCPVHRPLLTLDKHEITDRAREIGTYEESTIDAGCNRLAPENPATRPPLATVRETEPTNIKRLAASAVEQAEQCNLEAPGDNQLLQ</sequence>
<keyword evidence="2 8" id="KW-0820">tRNA-binding</keyword>
<keyword evidence="7 8" id="KW-0784">Thiamine biosynthesis</keyword>
<dbReference type="InterPro" id="IPR049962">
    <property type="entry name" value="THUMP_ThiI"/>
</dbReference>
<feature type="binding site" evidence="8">
    <location>
        <position position="276"/>
    </location>
    <ligand>
        <name>ATP</name>
        <dbReference type="ChEBI" id="CHEBI:30616"/>
    </ligand>
</feature>
<protein>
    <recommendedName>
        <fullName evidence="8">Probable tRNA sulfurtransferase</fullName>
        <ecNumber evidence="8">2.8.1.4</ecNumber>
    </recommendedName>
    <alternativeName>
        <fullName evidence="8">Sulfur carrier protein ThiS sulfurtransferase</fullName>
    </alternativeName>
    <alternativeName>
        <fullName evidence="8">Thiamine biosynthesis protein ThiI</fullName>
    </alternativeName>
    <alternativeName>
        <fullName evidence="8">tRNA 4-thiouridine synthase</fullName>
    </alternativeName>
</protein>
<evidence type="ECO:0000259" key="9">
    <source>
        <dbReference type="PROSITE" id="PS51165"/>
    </source>
</evidence>
<dbReference type="AlphaFoldDB" id="A0ABD5X8C7"/>
<dbReference type="InterPro" id="IPR003720">
    <property type="entry name" value="tRNA_STrfase"/>
</dbReference>
<evidence type="ECO:0000256" key="2">
    <source>
        <dbReference type="ARBA" id="ARBA00022555"/>
    </source>
</evidence>
<dbReference type="GO" id="GO:0009229">
    <property type="term" value="P:thiamine diphosphate biosynthetic process"/>
    <property type="evidence" value="ECO:0007669"/>
    <property type="project" value="UniProtKB-UniRule"/>
</dbReference>
<dbReference type="Pfam" id="PF02926">
    <property type="entry name" value="THUMP"/>
    <property type="match status" value="1"/>
</dbReference>
<proteinExistence type="inferred from homology"/>
<comment type="catalytic activity">
    <reaction evidence="8">
        <text>[ThiS sulfur-carrier protein]-C-terminal Gly-Gly-AMP + S-sulfanyl-L-cysteinyl-[cysteine desulfurase] + AH2 = [ThiS sulfur-carrier protein]-C-terminal-Gly-aminoethanethioate + L-cysteinyl-[cysteine desulfurase] + A + AMP + 2 H(+)</text>
        <dbReference type="Rhea" id="RHEA:43340"/>
        <dbReference type="Rhea" id="RHEA-COMP:12157"/>
        <dbReference type="Rhea" id="RHEA-COMP:12158"/>
        <dbReference type="Rhea" id="RHEA-COMP:12910"/>
        <dbReference type="Rhea" id="RHEA-COMP:19908"/>
        <dbReference type="ChEBI" id="CHEBI:13193"/>
        <dbReference type="ChEBI" id="CHEBI:15378"/>
        <dbReference type="ChEBI" id="CHEBI:17499"/>
        <dbReference type="ChEBI" id="CHEBI:29950"/>
        <dbReference type="ChEBI" id="CHEBI:61963"/>
        <dbReference type="ChEBI" id="CHEBI:90618"/>
        <dbReference type="ChEBI" id="CHEBI:232372"/>
        <dbReference type="ChEBI" id="CHEBI:456215"/>
    </reaction>
</comment>
<evidence type="ECO:0000256" key="6">
    <source>
        <dbReference type="ARBA" id="ARBA00022884"/>
    </source>
</evidence>
<dbReference type="EC" id="2.8.1.4" evidence="8"/>
<evidence type="ECO:0000256" key="8">
    <source>
        <dbReference type="HAMAP-Rule" id="MF_00021"/>
    </source>
</evidence>
<comment type="caution">
    <text evidence="8">Lacks conserved residue(s) required for the propagation of feature annotation.</text>
</comment>
<dbReference type="Pfam" id="PF02568">
    <property type="entry name" value="ThiI"/>
    <property type="match status" value="1"/>
</dbReference>
<evidence type="ECO:0000256" key="1">
    <source>
        <dbReference type="ARBA" id="ARBA00022490"/>
    </source>
</evidence>
<dbReference type="InterPro" id="IPR054173">
    <property type="entry name" value="ThiI_fer"/>
</dbReference>
<feature type="domain" description="THUMP" evidence="9">
    <location>
        <begin position="66"/>
        <end position="176"/>
    </location>
</feature>
<dbReference type="CDD" id="cd01712">
    <property type="entry name" value="PPase_ThiI"/>
    <property type="match status" value="1"/>
</dbReference>
<keyword evidence="3 8" id="KW-0808">Transferase</keyword>
<comment type="function">
    <text evidence="8">Catalyzes the ATP-dependent transfer of a sulfur to tRNA to produce 4-thiouridine in position 8 of tRNAs, which functions as a near-UV photosensor. Also catalyzes the transfer of sulfur to the sulfur carrier protein ThiS, forming ThiS-thiocarboxylate. This is a step in the synthesis of thiazole, in the thiamine biosynthesis pathway. The sulfur is donated as persulfide by IscS.</text>
</comment>
<dbReference type="PANTHER" id="PTHR43209">
    <property type="entry name" value="TRNA SULFURTRANSFERASE"/>
    <property type="match status" value="1"/>
</dbReference>
<evidence type="ECO:0000256" key="3">
    <source>
        <dbReference type="ARBA" id="ARBA00022679"/>
    </source>
</evidence>
<dbReference type="EMBL" id="JBHSZQ010000050">
    <property type="protein sequence ID" value="MFC7127526.1"/>
    <property type="molecule type" value="Genomic_DNA"/>
</dbReference>
<keyword evidence="5 8" id="KW-0067">ATP-binding</keyword>
<dbReference type="PROSITE" id="PS51165">
    <property type="entry name" value="THUMP"/>
    <property type="match status" value="1"/>
</dbReference>
<dbReference type="GO" id="GO:0009228">
    <property type="term" value="P:thiamine biosynthetic process"/>
    <property type="evidence" value="ECO:0007669"/>
    <property type="project" value="UniProtKB-KW"/>
</dbReference>
<evidence type="ECO:0000313" key="11">
    <source>
        <dbReference type="Proteomes" id="UP001596414"/>
    </source>
</evidence>
<keyword evidence="6 8" id="KW-0694">RNA-binding</keyword>
<comment type="catalytic activity">
    <reaction evidence="8">
        <text>[ThiI sulfur-carrier protein]-S-sulfanyl-L-cysteine + a uridine in tRNA + 2 reduced [2Fe-2S]-[ferredoxin] + ATP + H(+) = [ThiI sulfur-carrier protein]-L-cysteine + a 4-thiouridine in tRNA + 2 oxidized [2Fe-2S]-[ferredoxin] + AMP + diphosphate</text>
        <dbReference type="Rhea" id="RHEA:24176"/>
        <dbReference type="Rhea" id="RHEA-COMP:10000"/>
        <dbReference type="Rhea" id="RHEA-COMP:10001"/>
        <dbReference type="Rhea" id="RHEA-COMP:13337"/>
        <dbReference type="Rhea" id="RHEA-COMP:13338"/>
        <dbReference type="Rhea" id="RHEA-COMP:13339"/>
        <dbReference type="Rhea" id="RHEA-COMP:13340"/>
        <dbReference type="ChEBI" id="CHEBI:15378"/>
        <dbReference type="ChEBI" id="CHEBI:29950"/>
        <dbReference type="ChEBI" id="CHEBI:30616"/>
        <dbReference type="ChEBI" id="CHEBI:33019"/>
        <dbReference type="ChEBI" id="CHEBI:33737"/>
        <dbReference type="ChEBI" id="CHEBI:33738"/>
        <dbReference type="ChEBI" id="CHEBI:61963"/>
        <dbReference type="ChEBI" id="CHEBI:65315"/>
        <dbReference type="ChEBI" id="CHEBI:136798"/>
        <dbReference type="ChEBI" id="CHEBI:456215"/>
        <dbReference type="EC" id="2.8.1.4"/>
    </reaction>
</comment>
<comment type="similarity">
    <text evidence="8">Belongs to the ThiI family.</text>
</comment>
<dbReference type="Gene3D" id="3.30.2130.30">
    <property type="match status" value="1"/>
</dbReference>
<accession>A0ABD5X8C7</accession>
<comment type="caution">
    <text evidence="10">The sequence shown here is derived from an EMBL/GenBank/DDBJ whole genome shotgun (WGS) entry which is preliminary data.</text>
</comment>
<gene>
    <name evidence="8" type="primary">thiI</name>
    <name evidence="10" type="ORF">ACFQJ7_16130</name>
</gene>
<dbReference type="GO" id="GO:0005737">
    <property type="term" value="C:cytoplasm"/>
    <property type="evidence" value="ECO:0007669"/>
    <property type="project" value="UniProtKB-SubCell"/>
</dbReference>
<comment type="pathway">
    <text evidence="8">Cofactor biosynthesis; thiamine diphosphate biosynthesis.</text>
</comment>
<dbReference type="InterPro" id="IPR050102">
    <property type="entry name" value="tRNA_sulfurtransferase_ThiI"/>
</dbReference>
<dbReference type="Gene3D" id="3.40.50.620">
    <property type="entry name" value="HUPs"/>
    <property type="match status" value="1"/>
</dbReference>
<dbReference type="GO" id="GO:0140741">
    <property type="term" value="F:tRNA-uracil-4 sulfurtransferase activity"/>
    <property type="evidence" value="ECO:0007669"/>
    <property type="project" value="UniProtKB-EC"/>
</dbReference>
<dbReference type="InterPro" id="IPR004114">
    <property type="entry name" value="THUMP_dom"/>
</dbReference>
<reference evidence="10 11" key="1">
    <citation type="journal article" date="2014" name="Int. J. Syst. Evol. Microbiol.">
        <title>Complete genome sequence of Corynebacterium casei LMG S-19264T (=DSM 44701T), isolated from a smear-ripened cheese.</title>
        <authorList>
            <consortium name="US DOE Joint Genome Institute (JGI-PGF)"/>
            <person name="Walter F."/>
            <person name="Albersmeier A."/>
            <person name="Kalinowski J."/>
            <person name="Ruckert C."/>
        </authorList>
    </citation>
    <scope>NUCLEOTIDE SEQUENCE [LARGE SCALE GENOMIC DNA]</scope>
    <source>
        <strain evidence="10 11">CGMCC 4.7215</strain>
    </source>
</reference>
<dbReference type="SUPFAM" id="SSF52402">
    <property type="entry name" value="Adenine nucleotide alpha hydrolases-like"/>
    <property type="match status" value="1"/>
</dbReference>
<dbReference type="GO" id="GO:0034227">
    <property type="term" value="P:tRNA thio-modification"/>
    <property type="evidence" value="ECO:0007669"/>
    <property type="project" value="UniProtKB-UniRule"/>
</dbReference>
<dbReference type="HAMAP" id="MF_00021">
    <property type="entry name" value="ThiI"/>
    <property type="match status" value="1"/>
</dbReference>
<keyword evidence="4 8" id="KW-0547">Nucleotide-binding</keyword>
<dbReference type="GO" id="GO:0005524">
    <property type="term" value="F:ATP binding"/>
    <property type="evidence" value="ECO:0007669"/>
    <property type="project" value="UniProtKB-UniRule"/>
</dbReference>
<dbReference type="SMART" id="SM00981">
    <property type="entry name" value="THUMP"/>
    <property type="match status" value="1"/>
</dbReference>
<dbReference type="Pfam" id="PF22025">
    <property type="entry name" value="ThiI_fer"/>
    <property type="match status" value="1"/>
</dbReference>
<feature type="binding site" evidence="8">
    <location>
        <position position="307"/>
    </location>
    <ligand>
        <name>ATP</name>
        <dbReference type="ChEBI" id="CHEBI:30616"/>
    </ligand>
</feature>
<keyword evidence="1 8" id="KW-0963">Cytoplasm</keyword>
<dbReference type="InterPro" id="IPR014729">
    <property type="entry name" value="Rossmann-like_a/b/a_fold"/>
</dbReference>
<organism evidence="10 11">
    <name type="scientific">Halovenus rubra</name>
    <dbReference type="NCBI Taxonomy" id="869890"/>
    <lineage>
        <taxon>Archaea</taxon>
        <taxon>Methanobacteriati</taxon>
        <taxon>Methanobacteriota</taxon>
        <taxon>Stenosarchaea group</taxon>
        <taxon>Halobacteria</taxon>
        <taxon>Halobacteriales</taxon>
        <taxon>Haloarculaceae</taxon>
        <taxon>Halovenus</taxon>
    </lineage>
</organism>
<dbReference type="Proteomes" id="UP001596414">
    <property type="component" value="Unassembled WGS sequence"/>
</dbReference>
<dbReference type="CDD" id="cd11716">
    <property type="entry name" value="THUMP_ThiI"/>
    <property type="match status" value="1"/>
</dbReference>
<evidence type="ECO:0000313" key="10">
    <source>
        <dbReference type="EMBL" id="MFC7127526.1"/>
    </source>
</evidence>